<evidence type="ECO:0000256" key="4">
    <source>
        <dbReference type="ARBA" id="ARBA00023163"/>
    </source>
</evidence>
<reference evidence="7" key="1">
    <citation type="submission" date="2022-11" db="UniProtKB">
        <authorList>
            <consortium name="EnsemblMetazoa"/>
        </authorList>
    </citation>
    <scope>IDENTIFICATION</scope>
</reference>
<protein>
    <recommendedName>
        <fullName evidence="6">Transcription factor DP C-terminal domain-containing protein</fullName>
    </recommendedName>
</protein>
<evidence type="ECO:0000256" key="3">
    <source>
        <dbReference type="ARBA" id="ARBA00023125"/>
    </source>
</evidence>
<keyword evidence="5" id="KW-0175">Coiled coil</keyword>
<evidence type="ECO:0000256" key="1">
    <source>
        <dbReference type="ARBA" id="ARBA00010940"/>
    </source>
</evidence>
<dbReference type="SUPFAM" id="SSF144074">
    <property type="entry name" value="E2F-DP heterodimerization region"/>
    <property type="match status" value="1"/>
</dbReference>
<dbReference type="PANTHER" id="PTHR12548:SF9">
    <property type="entry name" value="TRANSCRIPTION FACTOR DP"/>
    <property type="match status" value="1"/>
</dbReference>
<evidence type="ECO:0000313" key="8">
    <source>
        <dbReference type="Proteomes" id="UP000887567"/>
    </source>
</evidence>
<dbReference type="InterPro" id="IPR038168">
    <property type="entry name" value="TF_DP_C_sf"/>
</dbReference>
<feature type="domain" description="Transcription factor DP C-terminal" evidence="6">
    <location>
        <begin position="81"/>
        <end position="183"/>
    </location>
</feature>
<dbReference type="InterPro" id="IPR036388">
    <property type="entry name" value="WH-like_DNA-bd_sf"/>
</dbReference>
<organism evidence="7 8">
    <name type="scientific">Exaiptasia diaphana</name>
    <name type="common">Tropical sea anemone</name>
    <name type="synonym">Aiptasia pulchella</name>
    <dbReference type="NCBI Taxonomy" id="2652724"/>
    <lineage>
        <taxon>Eukaryota</taxon>
        <taxon>Metazoa</taxon>
        <taxon>Cnidaria</taxon>
        <taxon>Anthozoa</taxon>
        <taxon>Hexacorallia</taxon>
        <taxon>Actiniaria</taxon>
        <taxon>Aiptasiidae</taxon>
        <taxon>Exaiptasia</taxon>
    </lineage>
</organism>
<dbReference type="InterPro" id="IPR036390">
    <property type="entry name" value="WH_DNA-bd_sf"/>
</dbReference>
<dbReference type="PANTHER" id="PTHR12548">
    <property type="entry name" value="TRANSCRIPTION FACTOR DP"/>
    <property type="match status" value="1"/>
</dbReference>
<dbReference type="Gene3D" id="1.10.10.10">
    <property type="entry name" value="Winged helix-like DNA-binding domain superfamily/Winged helix DNA-binding domain"/>
    <property type="match status" value="1"/>
</dbReference>
<keyword evidence="2" id="KW-0805">Transcription regulation</keyword>
<dbReference type="SUPFAM" id="SSF46785">
    <property type="entry name" value="Winged helix' DNA-binding domain"/>
    <property type="match status" value="1"/>
</dbReference>
<dbReference type="GeneID" id="114575765"/>
<dbReference type="CDD" id="cd14458">
    <property type="entry name" value="DP_DD"/>
    <property type="match status" value="1"/>
</dbReference>
<dbReference type="KEGG" id="epa:114575765"/>
<dbReference type="Gene3D" id="1.20.140.80">
    <property type="entry name" value="Transcription factor DP"/>
    <property type="match status" value="1"/>
</dbReference>
<keyword evidence="3" id="KW-0238">DNA-binding</keyword>
<dbReference type="GO" id="GO:0000981">
    <property type="term" value="F:DNA-binding transcription factor activity, RNA polymerase II-specific"/>
    <property type="evidence" value="ECO:0007669"/>
    <property type="project" value="TreeGrafter"/>
</dbReference>
<evidence type="ECO:0000256" key="2">
    <source>
        <dbReference type="ARBA" id="ARBA00023015"/>
    </source>
</evidence>
<dbReference type="AlphaFoldDB" id="A0A913YSI7"/>
<dbReference type="EnsemblMetazoa" id="XM_028661275.1">
    <property type="protein sequence ID" value="XP_028517076.1"/>
    <property type="gene ID" value="LOC114575765"/>
</dbReference>
<sequence>MYSVATFELGKSSDEKIFDTVFKELHRDGDHVQEISPNRKNINRRLGDVLNSFEAIGMILKGRNIVKWIGYPNYDKEEEEAEKKTLTDEKQKLEKCIQEKMKNLETLISQYISFKRLLHMKRNLVKDQQQGIVNLPFIVIRTDKNTNVECSVSSDEFQYIFTFDCPFEILDNMEVLQKMYENKE</sequence>
<dbReference type="RefSeq" id="XP_028517076.1">
    <property type="nucleotide sequence ID" value="XM_028661275.1"/>
</dbReference>
<dbReference type="GO" id="GO:0051726">
    <property type="term" value="P:regulation of cell cycle"/>
    <property type="evidence" value="ECO:0007669"/>
    <property type="project" value="InterPro"/>
</dbReference>
<keyword evidence="4" id="KW-0804">Transcription</keyword>
<comment type="similarity">
    <text evidence="1">Belongs to the E2F/DP family.</text>
</comment>
<keyword evidence="8" id="KW-1185">Reference proteome</keyword>
<dbReference type="InterPro" id="IPR014889">
    <property type="entry name" value="Transc_factor_DP_C"/>
</dbReference>
<feature type="coiled-coil region" evidence="5">
    <location>
        <begin position="76"/>
        <end position="110"/>
    </location>
</feature>
<dbReference type="OrthoDB" id="552115at2759"/>
<evidence type="ECO:0000256" key="5">
    <source>
        <dbReference type="SAM" id="Coils"/>
    </source>
</evidence>
<dbReference type="GO" id="GO:0000977">
    <property type="term" value="F:RNA polymerase II transcription regulatory region sequence-specific DNA binding"/>
    <property type="evidence" value="ECO:0007669"/>
    <property type="project" value="TreeGrafter"/>
</dbReference>
<proteinExistence type="inferred from homology"/>
<dbReference type="Proteomes" id="UP000887567">
    <property type="component" value="Unplaced"/>
</dbReference>
<name>A0A913YSI7_EXADI</name>
<accession>A0A913YSI7</accession>
<dbReference type="Pfam" id="PF08781">
    <property type="entry name" value="DP"/>
    <property type="match status" value="1"/>
</dbReference>
<dbReference type="GO" id="GO:0005634">
    <property type="term" value="C:nucleus"/>
    <property type="evidence" value="ECO:0007669"/>
    <property type="project" value="TreeGrafter"/>
</dbReference>
<evidence type="ECO:0000259" key="6">
    <source>
        <dbReference type="SMART" id="SM01138"/>
    </source>
</evidence>
<dbReference type="InterPro" id="IPR015648">
    <property type="entry name" value="Transcrpt_fac_DP"/>
</dbReference>
<dbReference type="InterPro" id="IPR037241">
    <property type="entry name" value="E2F-DP_heterodim"/>
</dbReference>
<dbReference type="SMART" id="SM01138">
    <property type="entry name" value="DP"/>
    <property type="match status" value="1"/>
</dbReference>
<dbReference type="GO" id="GO:0005667">
    <property type="term" value="C:transcription regulator complex"/>
    <property type="evidence" value="ECO:0007669"/>
    <property type="project" value="InterPro"/>
</dbReference>
<evidence type="ECO:0000313" key="7">
    <source>
        <dbReference type="EnsemblMetazoa" id="XP_028517076.1"/>
    </source>
</evidence>